<keyword evidence="1" id="KW-0614">Plasmid</keyword>
<sequence length="64" mass="7800">MSVIRRYEGTREYMLFRKEPGFGDNQYVTIFDVFKYQELIDHFNDGWRIHDEDKKKAALQRIIA</sequence>
<name>A0A1W6AHW8_BACMY</name>
<gene>
    <name evidence="1" type="ORF">B7492_30750</name>
</gene>
<dbReference type="RefSeq" id="WP_085313208.1">
    <property type="nucleotide sequence ID" value="NZ_CP020744.1"/>
</dbReference>
<proteinExistence type="predicted"/>
<protein>
    <submittedName>
        <fullName evidence="1">Uncharacterized protein</fullName>
    </submittedName>
</protein>
<geneLocation type="plasmid" evidence="1 2">
    <name>unnamed1</name>
</geneLocation>
<dbReference type="AlphaFoldDB" id="A0A1W6AHW8"/>
<evidence type="ECO:0000313" key="1">
    <source>
        <dbReference type="EMBL" id="ARJ25448.1"/>
    </source>
</evidence>
<dbReference type="EMBL" id="CP020744">
    <property type="protein sequence ID" value="ARJ25448.1"/>
    <property type="molecule type" value="Genomic_DNA"/>
</dbReference>
<dbReference type="Proteomes" id="UP000192932">
    <property type="component" value="Plasmid unnamed1"/>
</dbReference>
<organism evidence="1 2">
    <name type="scientific">Bacillus mycoides</name>
    <dbReference type="NCBI Taxonomy" id="1405"/>
    <lineage>
        <taxon>Bacteria</taxon>
        <taxon>Bacillati</taxon>
        <taxon>Bacillota</taxon>
        <taxon>Bacilli</taxon>
        <taxon>Bacillales</taxon>
        <taxon>Bacillaceae</taxon>
        <taxon>Bacillus</taxon>
        <taxon>Bacillus cereus group</taxon>
    </lineage>
</organism>
<reference evidence="1 2" key="1">
    <citation type="submission" date="2017-04" db="EMBL/GenBank/DDBJ databases">
        <title>The Characteristic of a Fine Plant Growth-Promoting Rhizobacteria Bacillus mycoides Gnyt1 and its Whole Genome Sequencing Analysis.</title>
        <authorList>
            <person name="Li J.H."/>
            <person name="Yao T."/>
        </authorList>
    </citation>
    <scope>NUCLEOTIDE SEQUENCE [LARGE SCALE GENOMIC DNA]</scope>
    <source>
        <strain evidence="1 2">Gnyt1</strain>
        <plasmid evidence="2">Plasmid unnamed1</plasmid>
    </source>
</reference>
<accession>A0A1W6AHW8</accession>
<evidence type="ECO:0000313" key="2">
    <source>
        <dbReference type="Proteomes" id="UP000192932"/>
    </source>
</evidence>